<dbReference type="GO" id="GO:0004035">
    <property type="term" value="F:alkaline phosphatase activity"/>
    <property type="evidence" value="ECO:0007669"/>
    <property type="project" value="UniProtKB-EC"/>
</dbReference>
<sequence>MRNIFFVIVLLFLLIGCKTKTSTTEKRLNNNSATTTDFVITFGSCNKHNVENIFWDDILGQNPDVFIWGGDIIYADTDDITKLREFYDMQDAVPGYSLLKKETFITGTWDDHDYGLNDGGVEFSAKKGSQQAFLDFMDVPERDARRERDGVYSSQLISKPNGSVKIINLDTRFFRTNLTDDKAEGRRYRANDYGEGTILGVQQWTWLQDELNNSKADFNLIISSIQFLSDKHGFEKWANHPAEVDKMKQIISTSKAKGVIILSGDRHISEFSKTDVEGMSYPLLDFTSSGLTHSYSSFSGEPNPYRVGDVTFVPSYGLIEINVESSTALLKIMGDNGEVLQELKQRF</sequence>
<dbReference type="EC" id="3.1.3.1" evidence="2"/>
<dbReference type="EMBL" id="JAVRHU010000005">
    <property type="protein sequence ID" value="MDT0622731.1"/>
    <property type="molecule type" value="Genomic_DNA"/>
</dbReference>
<dbReference type="SUPFAM" id="SSF56300">
    <property type="entry name" value="Metallo-dependent phosphatases"/>
    <property type="match status" value="1"/>
</dbReference>
<evidence type="ECO:0000313" key="2">
    <source>
        <dbReference type="EMBL" id="MDT0622731.1"/>
    </source>
</evidence>
<dbReference type="PROSITE" id="PS51257">
    <property type="entry name" value="PROKAR_LIPOPROTEIN"/>
    <property type="match status" value="1"/>
</dbReference>
<keyword evidence="2" id="KW-0378">Hydrolase</keyword>
<dbReference type="PANTHER" id="PTHR33987">
    <property type="entry name" value="CALCINEURIN-LIKE METALLO-PHOSPHOESTERASE SUPERFAMILY PROTEIN"/>
    <property type="match status" value="1"/>
</dbReference>
<dbReference type="Proteomes" id="UP001250662">
    <property type="component" value="Unassembled WGS sequence"/>
</dbReference>
<reference evidence="2 3" key="1">
    <citation type="submission" date="2023-09" db="EMBL/GenBank/DDBJ databases">
        <authorList>
            <person name="Rey-Velasco X."/>
        </authorList>
    </citation>
    <scope>NUCLEOTIDE SEQUENCE [LARGE SCALE GENOMIC DNA]</scope>
    <source>
        <strain evidence="2 3">P007</strain>
    </source>
</reference>
<evidence type="ECO:0000259" key="1">
    <source>
        <dbReference type="Pfam" id="PF09423"/>
    </source>
</evidence>
<evidence type="ECO:0000313" key="3">
    <source>
        <dbReference type="Proteomes" id="UP001250662"/>
    </source>
</evidence>
<comment type="caution">
    <text evidence="2">The sequence shown here is derived from an EMBL/GenBank/DDBJ whole genome shotgun (WGS) entry which is preliminary data.</text>
</comment>
<dbReference type="Pfam" id="PF09423">
    <property type="entry name" value="PhoD"/>
    <property type="match status" value="1"/>
</dbReference>
<dbReference type="CDD" id="cd07389">
    <property type="entry name" value="MPP_PhoD"/>
    <property type="match status" value="1"/>
</dbReference>
<feature type="domain" description="PhoD-like phosphatase metallophosphatase" evidence="1">
    <location>
        <begin position="122"/>
        <end position="274"/>
    </location>
</feature>
<keyword evidence="3" id="KW-1185">Reference proteome</keyword>
<name>A0ABU3BKN0_9FLAO</name>
<dbReference type="RefSeq" id="WP_311386178.1">
    <property type="nucleotide sequence ID" value="NZ_JAVRHU010000005.1"/>
</dbReference>
<dbReference type="InterPro" id="IPR018946">
    <property type="entry name" value="PhoD-like_MPP"/>
</dbReference>
<organism evidence="2 3">
    <name type="scientific">Croceitalea vernalis</name>
    <dbReference type="NCBI Taxonomy" id="3075599"/>
    <lineage>
        <taxon>Bacteria</taxon>
        <taxon>Pseudomonadati</taxon>
        <taxon>Bacteroidota</taxon>
        <taxon>Flavobacteriia</taxon>
        <taxon>Flavobacteriales</taxon>
        <taxon>Flavobacteriaceae</taxon>
        <taxon>Croceitalea</taxon>
    </lineage>
</organism>
<dbReference type="InterPro" id="IPR029052">
    <property type="entry name" value="Metallo-depent_PP-like"/>
</dbReference>
<protein>
    <submittedName>
        <fullName evidence="2">Alkaline phosphatase D family protein</fullName>
        <ecNumber evidence="2">3.1.3.1</ecNumber>
    </submittedName>
</protein>
<dbReference type="Gene3D" id="3.60.21.70">
    <property type="entry name" value="PhoD-like phosphatase"/>
    <property type="match status" value="1"/>
</dbReference>
<accession>A0ABU3BKN0</accession>
<gene>
    <name evidence="2" type="ORF">RM520_13965</name>
</gene>
<dbReference type="InterPro" id="IPR038607">
    <property type="entry name" value="PhoD-like_sf"/>
</dbReference>
<dbReference type="PANTHER" id="PTHR33987:SF1">
    <property type="entry name" value="CALCINEURIN-LIKE METALLO-PHOSPHOESTERASE SUPERFAMILY PROTEIN"/>
    <property type="match status" value="1"/>
</dbReference>
<proteinExistence type="predicted"/>